<organism evidence="1 2">
    <name type="scientific">Anaerotruncus colihominis DSM 17241</name>
    <dbReference type="NCBI Taxonomy" id="445972"/>
    <lineage>
        <taxon>Bacteria</taxon>
        <taxon>Bacillati</taxon>
        <taxon>Bacillota</taxon>
        <taxon>Clostridia</taxon>
        <taxon>Eubacteriales</taxon>
        <taxon>Oscillospiraceae</taxon>
        <taxon>Anaerotruncus</taxon>
    </lineage>
</organism>
<dbReference type="HOGENOM" id="CLU_3195361_0_0_9"/>
<evidence type="ECO:0000313" key="1">
    <source>
        <dbReference type="EMBL" id="EDS09668.1"/>
    </source>
</evidence>
<evidence type="ECO:0000313" key="2">
    <source>
        <dbReference type="Proteomes" id="UP000003803"/>
    </source>
</evidence>
<reference evidence="1" key="1">
    <citation type="submission" date="2007-11" db="EMBL/GenBank/DDBJ databases">
        <authorList>
            <person name="Fulton L."/>
            <person name="Clifton S."/>
            <person name="Fulton B."/>
            <person name="Xu J."/>
            <person name="Minx P."/>
            <person name="Pepin K.H."/>
            <person name="Johnson M."/>
            <person name="Thiruvilangam P."/>
            <person name="Bhonagiri V."/>
            <person name="Nash W.E."/>
            <person name="Mardis E.R."/>
            <person name="Wilson R.K."/>
        </authorList>
    </citation>
    <scope>NUCLEOTIDE SEQUENCE [LARGE SCALE GENOMIC DNA]</scope>
    <source>
        <strain evidence="1">DSM 17241</strain>
    </source>
</reference>
<sequence length="45" mass="5327">METVYLTKTESCLLGKICWQRGFLQEKVYRAAALYEPPRDAPYMR</sequence>
<comment type="caution">
    <text evidence="1">The sequence shown here is derived from an EMBL/GenBank/DDBJ whole genome shotgun (WGS) entry which is preliminary data.</text>
</comment>
<name>B0PG80_9FIRM</name>
<protein>
    <submittedName>
        <fullName evidence="1">Uncharacterized protein</fullName>
    </submittedName>
</protein>
<gene>
    <name evidence="1" type="ORF">ANACOL_03812</name>
</gene>
<dbReference type="Proteomes" id="UP000003803">
    <property type="component" value="Unassembled WGS sequence"/>
</dbReference>
<keyword evidence="2" id="KW-1185">Reference proteome</keyword>
<reference evidence="1" key="2">
    <citation type="submission" date="2013-09" db="EMBL/GenBank/DDBJ databases">
        <title>Draft genome sequence of Anaerotruncus colihominis(DSM 17241).</title>
        <authorList>
            <person name="Sudarsanam P."/>
            <person name="Ley R."/>
            <person name="Guruge J."/>
            <person name="Turnbaugh P.J."/>
            <person name="Mahowald M."/>
            <person name="Liep D."/>
            <person name="Gordon J."/>
        </authorList>
    </citation>
    <scope>NUCLEOTIDE SEQUENCE</scope>
    <source>
        <strain evidence="1">DSM 17241</strain>
    </source>
</reference>
<accession>B0PG80</accession>
<proteinExistence type="predicted"/>
<dbReference type="EMBL" id="ABGD02000027">
    <property type="protein sequence ID" value="EDS09668.1"/>
    <property type="molecule type" value="Genomic_DNA"/>
</dbReference>
<dbReference type="AlphaFoldDB" id="B0PG80"/>